<keyword evidence="1" id="KW-0472">Membrane</keyword>
<evidence type="ECO:0000313" key="3">
    <source>
        <dbReference type="Proteomes" id="UP000247790"/>
    </source>
</evidence>
<keyword evidence="1" id="KW-0812">Transmembrane</keyword>
<proteinExistence type="predicted"/>
<evidence type="ECO:0000256" key="1">
    <source>
        <dbReference type="SAM" id="Phobius"/>
    </source>
</evidence>
<gene>
    <name evidence="2" type="ORF">DFQ00_11567</name>
</gene>
<sequence>MKSNWIVAKTLVIILILSRGYYHFVPFIHGNPFPFYHMELSSILYLPSVVIAVIVLLSAIIFLLTKQATAKKVLGVSILIDSIYFMLYSLITFIPEFTISWHILILCLVISVLEWFTGKKTLEH</sequence>
<feature type="transmembrane region" description="Helical" evidence="1">
    <location>
        <begin position="99"/>
        <end position="117"/>
    </location>
</feature>
<name>A0A2V4VYN5_PAEBA</name>
<accession>A0A2V4VYN5</accession>
<keyword evidence="1" id="KW-1133">Transmembrane helix</keyword>
<protein>
    <submittedName>
        <fullName evidence="2">Uncharacterized protein</fullName>
    </submittedName>
</protein>
<dbReference type="EMBL" id="QJSW01000015">
    <property type="protein sequence ID" value="PYE47218.1"/>
    <property type="molecule type" value="Genomic_DNA"/>
</dbReference>
<dbReference type="Proteomes" id="UP000247790">
    <property type="component" value="Unassembled WGS sequence"/>
</dbReference>
<organism evidence="2 3">
    <name type="scientific">Paenibacillus barcinonensis</name>
    <dbReference type="NCBI Taxonomy" id="198119"/>
    <lineage>
        <taxon>Bacteria</taxon>
        <taxon>Bacillati</taxon>
        <taxon>Bacillota</taxon>
        <taxon>Bacilli</taxon>
        <taxon>Bacillales</taxon>
        <taxon>Paenibacillaceae</taxon>
        <taxon>Paenibacillus</taxon>
    </lineage>
</organism>
<feature type="transmembrane region" description="Helical" evidence="1">
    <location>
        <begin position="73"/>
        <end position="93"/>
    </location>
</feature>
<feature type="transmembrane region" description="Helical" evidence="1">
    <location>
        <begin position="7"/>
        <end position="24"/>
    </location>
</feature>
<reference evidence="2 3" key="1">
    <citation type="submission" date="2018-06" db="EMBL/GenBank/DDBJ databases">
        <title>Genomic Encyclopedia of Type Strains, Phase III (KMG-III): the genomes of soil and plant-associated and newly described type strains.</title>
        <authorList>
            <person name="Whitman W."/>
        </authorList>
    </citation>
    <scope>NUCLEOTIDE SEQUENCE [LARGE SCALE GENOMIC DNA]</scope>
    <source>
        <strain evidence="2 3">CECT 7022</strain>
    </source>
</reference>
<evidence type="ECO:0000313" key="2">
    <source>
        <dbReference type="EMBL" id="PYE47218.1"/>
    </source>
</evidence>
<comment type="caution">
    <text evidence="2">The sequence shown here is derived from an EMBL/GenBank/DDBJ whole genome shotgun (WGS) entry which is preliminary data.</text>
</comment>
<feature type="transmembrane region" description="Helical" evidence="1">
    <location>
        <begin position="44"/>
        <end position="64"/>
    </location>
</feature>
<dbReference type="AlphaFoldDB" id="A0A2V4VYN5"/>